<dbReference type="AlphaFoldDB" id="A0A9P6W5U1"/>
<keyword evidence="3" id="KW-1185">Reference proteome</keyword>
<comment type="caution">
    <text evidence="2">The sequence shown here is derived from an EMBL/GenBank/DDBJ whole genome shotgun (WGS) entry which is preliminary data.</text>
</comment>
<accession>A0A9P6W5U1</accession>
<protein>
    <recommendedName>
        <fullName evidence="4">F-box domain-containing protein</fullName>
    </recommendedName>
</protein>
<feature type="region of interest" description="Disordered" evidence="1">
    <location>
        <begin position="142"/>
        <end position="175"/>
    </location>
</feature>
<dbReference type="SUPFAM" id="SSF52047">
    <property type="entry name" value="RNI-like"/>
    <property type="match status" value="1"/>
</dbReference>
<organism evidence="2 3">
    <name type="scientific">Rhodotorula mucilaginosa</name>
    <name type="common">Yeast</name>
    <name type="synonym">Rhodotorula rubra</name>
    <dbReference type="NCBI Taxonomy" id="5537"/>
    <lineage>
        <taxon>Eukaryota</taxon>
        <taxon>Fungi</taxon>
        <taxon>Dikarya</taxon>
        <taxon>Basidiomycota</taxon>
        <taxon>Pucciniomycotina</taxon>
        <taxon>Microbotryomycetes</taxon>
        <taxon>Sporidiobolales</taxon>
        <taxon>Sporidiobolaceae</taxon>
        <taxon>Rhodotorula</taxon>
    </lineage>
</organism>
<sequence length="545" mass="60384">MAQFETLSPELVEHVLLLALDGPSRFVQVDTLTSLGRVNQVCAGAAQRLLYKNIVLDTPTAAHKLLETLRRTPHLALIVRSLTFKPSVFNSHANPFTAVQQDAIVRLCTNLVHFDSPKSPAAPTSPTSALFPDSLRSLNYVPTASPGMDADEDSDRESEDEQQQQQQQNNGASLPRKLQQLQILPAALTRLKLSSSARDLLNFEPPANTPFPFANLESLVLDCLFVTPAAFEWIVTGSDRLRSLHVWLVTGITEESLVDALATQNDYLLEFAFKPSHGILRKFISHDLVAEMSNLEKLTLGSGACDHTVYAKLPSSLTRLCISVPNEHQAARLEPIADELTKRLKRVQRFELYSHYYYPPPVDIDYGTPAANPQTSQLREVRLSHLRPATGQLSRFLFRLGANVSTLALHEVHDAFQNLLPYCPNLKRLELGRPTHLMPTSPLFSAIHPTSLDFLRIMVTESDVSLEALHEALPLLANLRTLELIARFPLHGVDSVAWHSGGHFDDLVEACKRQNVLFCVNGRAIKTPGALWKAICAGHSGRDAL</sequence>
<dbReference type="Proteomes" id="UP000777482">
    <property type="component" value="Unassembled WGS sequence"/>
</dbReference>
<feature type="compositionally biased region" description="Acidic residues" evidence="1">
    <location>
        <begin position="149"/>
        <end position="162"/>
    </location>
</feature>
<proteinExistence type="predicted"/>
<dbReference type="EMBL" id="PUHQ01000021">
    <property type="protein sequence ID" value="KAG0663257.1"/>
    <property type="molecule type" value="Genomic_DNA"/>
</dbReference>
<evidence type="ECO:0000256" key="1">
    <source>
        <dbReference type="SAM" id="MobiDB-lite"/>
    </source>
</evidence>
<name>A0A9P6W5U1_RHOMI</name>
<reference evidence="2 3" key="1">
    <citation type="submission" date="2020-11" db="EMBL/GenBank/DDBJ databases">
        <title>Kefir isolates.</title>
        <authorList>
            <person name="Marcisauskas S."/>
            <person name="Kim Y."/>
            <person name="Blasche S."/>
        </authorList>
    </citation>
    <scope>NUCLEOTIDE SEQUENCE [LARGE SCALE GENOMIC DNA]</scope>
    <source>
        <strain evidence="2 3">KR</strain>
    </source>
</reference>
<dbReference type="InterPro" id="IPR032675">
    <property type="entry name" value="LRR_dom_sf"/>
</dbReference>
<dbReference type="Gene3D" id="3.80.10.10">
    <property type="entry name" value="Ribonuclease Inhibitor"/>
    <property type="match status" value="1"/>
</dbReference>
<dbReference type="OrthoDB" id="2520639at2759"/>
<evidence type="ECO:0000313" key="2">
    <source>
        <dbReference type="EMBL" id="KAG0663257.1"/>
    </source>
</evidence>
<evidence type="ECO:0008006" key="4">
    <source>
        <dbReference type="Google" id="ProtNLM"/>
    </source>
</evidence>
<evidence type="ECO:0000313" key="3">
    <source>
        <dbReference type="Proteomes" id="UP000777482"/>
    </source>
</evidence>
<gene>
    <name evidence="2" type="ORF">C6P46_002847</name>
</gene>